<evidence type="ECO:0000256" key="1">
    <source>
        <dbReference type="SAM" id="Phobius"/>
    </source>
</evidence>
<evidence type="ECO:0000313" key="2">
    <source>
        <dbReference type="EMBL" id="MBM6617387.1"/>
    </source>
</evidence>
<sequence length="105" mass="12262">MPLREVTKKRKGKANKRTAMNRRTIMIRTLRAAGFLLVGIVIVYFYYLYETGSLLAFFHALKIKEGFQTIVDDVTEHPFKIGFYLIYSLAILGIGFWLGRKKWIK</sequence>
<gene>
    <name evidence="2" type="ORF">JR050_06820</name>
</gene>
<proteinExistence type="predicted"/>
<feature type="transmembrane region" description="Helical" evidence="1">
    <location>
        <begin position="30"/>
        <end position="49"/>
    </location>
</feature>
<reference evidence="2 3" key="1">
    <citation type="submission" date="2021-02" db="EMBL/GenBank/DDBJ databases">
        <title>Bacillus sp. RD4P76, an endophyte from a halophyte.</title>
        <authorList>
            <person name="Sun J.-Q."/>
        </authorList>
    </citation>
    <scope>NUCLEOTIDE SEQUENCE [LARGE SCALE GENOMIC DNA]</scope>
    <source>
        <strain evidence="2 3">RD4P76</strain>
    </source>
</reference>
<name>A0ABS2DFZ0_9BACI</name>
<keyword evidence="1" id="KW-0812">Transmembrane</keyword>
<accession>A0ABS2DFZ0</accession>
<feature type="transmembrane region" description="Helical" evidence="1">
    <location>
        <begin position="81"/>
        <end position="99"/>
    </location>
</feature>
<keyword evidence="1" id="KW-0472">Membrane</keyword>
<dbReference type="EMBL" id="JAFELM010000021">
    <property type="protein sequence ID" value="MBM6617387.1"/>
    <property type="molecule type" value="Genomic_DNA"/>
</dbReference>
<dbReference type="Proteomes" id="UP001518925">
    <property type="component" value="Unassembled WGS sequence"/>
</dbReference>
<organism evidence="2 3">
    <name type="scientific">Bacillus suaedaesalsae</name>
    <dbReference type="NCBI Taxonomy" id="2810349"/>
    <lineage>
        <taxon>Bacteria</taxon>
        <taxon>Bacillati</taxon>
        <taxon>Bacillota</taxon>
        <taxon>Bacilli</taxon>
        <taxon>Bacillales</taxon>
        <taxon>Bacillaceae</taxon>
        <taxon>Bacillus</taxon>
    </lineage>
</organism>
<keyword evidence="3" id="KW-1185">Reference proteome</keyword>
<comment type="caution">
    <text evidence="2">The sequence shown here is derived from an EMBL/GenBank/DDBJ whole genome shotgun (WGS) entry which is preliminary data.</text>
</comment>
<evidence type="ECO:0000313" key="3">
    <source>
        <dbReference type="Proteomes" id="UP001518925"/>
    </source>
</evidence>
<protein>
    <submittedName>
        <fullName evidence="2">Uncharacterized protein</fullName>
    </submittedName>
</protein>
<keyword evidence="1" id="KW-1133">Transmembrane helix</keyword>
<dbReference type="RefSeq" id="WP_204202757.1">
    <property type="nucleotide sequence ID" value="NZ_JAFELM010000021.1"/>
</dbReference>